<evidence type="ECO:0000313" key="4">
    <source>
        <dbReference type="Proteomes" id="UP000045285"/>
    </source>
</evidence>
<dbReference type="STRING" id="69974.MPLDJ20_40035"/>
<reference evidence="4" key="1">
    <citation type="submission" date="2014-08" db="EMBL/GenBank/DDBJ databases">
        <authorList>
            <person name="Moulin L."/>
        </authorList>
    </citation>
    <scope>NUCLEOTIDE SEQUENCE [LARGE SCALE GENOMIC DNA]</scope>
</reference>
<keyword evidence="4" id="KW-1185">Reference proteome</keyword>
<dbReference type="EMBL" id="CCNB01000034">
    <property type="protein sequence ID" value="CDX41701.1"/>
    <property type="molecule type" value="Genomic_DNA"/>
</dbReference>
<reference evidence="5 6" key="2">
    <citation type="submission" date="2014-08" db="EMBL/GenBank/DDBJ databases">
        <authorList>
            <person name="Moulin Lionel"/>
        </authorList>
    </citation>
    <scope>NUCLEOTIDE SEQUENCE [LARGE SCALE GENOMIC DNA]</scope>
</reference>
<evidence type="ECO:0000313" key="5">
    <source>
        <dbReference type="Proteomes" id="UP000046122"/>
    </source>
</evidence>
<proteinExistence type="predicted"/>
<accession>A0A090G1X3</accession>
<dbReference type="InterPro" id="IPR011660">
    <property type="entry name" value="VapB-like"/>
</dbReference>
<dbReference type="AlphaFoldDB" id="A0A090G1X3"/>
<evidence type="ECO:0000313" key="6">
    <source>
        <dbReference type="Proteomes" id="UP000046373"/>
    </source>
</evidence>
<evidence type="ECO:0008006" key="7">
    <source>
        <dbReference type="Google" id="ProtNLM"/>
    </source>
</evidence>
<protein>
    <recommendedName>
        <fullName evidence="7">Protein transcription factor</fullName>
    </recommendedName>
</protein>
<organism evidence="3 5">
    <name type="scientific">Mesorhizobium plurifarium</name>
    <dbReference type="NCBI Taxonomy" id="69974"/>
    <lineage>
        <taxon>Bacteria</taxon>
        <taxon>Pseudomonadati</taxon>
        <taxon>Pseudomonadota</taxon>
        <taxon>Alphaproteobacteria</taxon>
        <taxon>Hyphomicrobiales</taxon>
        <taxon>Phyllobacteriaceae</taxon>
        <taxon>Mesorhizobium</taxon>
    </lineage>
</organism>
<dbReference type="EMBL" id="CCNE01000004">
    <property type="protein sequence ID" value="CDX50407.1"/>
    <property type="molecule type" value="Genomic_DNA"/>
</dbReference>
<sequence>MTININNKEADRLTRAFAKVEGVGLTEAIVIAMREALERRRNRETPLETAARLRAEFGIKLSEQARKPLPRSVYDELSGDD</sequence>
<dbReference type="Proteomes" id="UP000046122">
    <property type="component" value="Unassembled WGS sequence"/>
</dbReference>
<name>A0A090G1X3_MESPL</name>
<dbReference type="Proteomes" id="UP000045285">
    <property type="component" value="Unassembled WGS sequence"/>
</dbReference>
<gene>
    <name evidence="1" type="ORF">MPL3356_220100</name>
    <name evidence="3" type="ORF">MPL3365_120182</name>
    <name evidence="2" type="ORF">MPLDJ20_40035</name>
</gene>
<dbReference type="EMBL" id="CCMZ01000015">
    <property type="protein sequence ID" value="CDX16518.1"/>
    <property type="molecule type" value="Genomic_DNA"/>
</dbReference>
<evidence type="ECO:0000313" key="3">
    <source>
        <dbReference type="EMBL" id="CDX50407.1"/>
    </source>
</evidence>
<evidence type="ECO:0000313" key="2">
    <source>
        <dbReference type="EMBL" id="CDX41701.1"/>
    </source>
</evidence>
<evidence type="ECO:0000313" key="1">
    <source>
        <dbReference type="EMBL" id="CDX16518.1"/>
    </source>
</evidence>
<dbReference type="Proteomes" id="UP000046373">
    <property type="component" value="Unassembled WGS sequence"/>
</dbReference>
<dbReference type="Pfam" id="PF07704">
    <property type="entry name" value="PSK_trans_fac"/>
    <property type="match status" value="1"/>
</dbReference>